<dbReference type="InterPro" id="IPR021836">
    <property type="entry name" value="DUF3429"/>
</dbReference>
<dbReference type="AlphaFoldDB" id="K2KN55"/>
<dbReference type="eggNOG" id="ENOG5033AJV">
    <property type="taxonomic scope" value="Bacteria"/>
</dbReference>
<keyword evidence="1" id="KW-0812">Transmembrane</keyword>
<dbReference type="PANTHER" id="PTHR15887:SF1">
    <property type="entry name" value="TRANSMEMBRANE PROTEIN 69"/>
    <property type="match status" value="1"/>
</dbReference>
<evidence type="ECO:0008006" key="4">
    <source>
        <dbReference type="Google" id="ProtNLM"/>
    </source>
</evidence>
<organism evidence="2 3">
    <name type="scientific">Idiomarina xiamenensis 10-D-4</name>
    <dbReference type="NCBI Taxonomy" id="740709"/>
    <lineage>
        <taxon>Bacteria</taxon>
        <taxon>Pseudomonadati</taxon>
        <taxon>Pseudomonadota</taxon>
        <taxon>Gammaproteobacteria</taxon>
        <taxon>Alteromonadales</taxon>
        <taxon>Idiomarinaceae</taxon>
        <taxon>Idiomarina</taxon>
    </lineage>
</organism>
<sequence length="139" mass="15782">MPTLAIIRAQQLAILGLLPLMASVLAGLLDWQYRTAFQWFCGYSALLLAFLGGLHWGLTIAGKHEQHSQRQLMLAILPFVAAAGALLLPPIAQLSVLAAAHLFWFFYERRVLDIDWYIEMRQRLAMVVVGLHIIWLFLR</sequence>
<evidence type="ECO:0000256" key="1">
    <source>
        <dbReference type="SAM" id="Phobius"/>
    </source>
</evidence>
<feature type="transmembrane region" description="Helical" evidence="1">
    <location>
        <begin position="72"/>
        <end position="100"/>
    </location>
</feature>
<feature type="transmembrane region" description="Helical" evidence="1">
    <location>
        <begin position="37"/>
        <end position="60"/>
    </location>
</feature>
<name>K2KN55_9GAMM</name>
<comment type="caution">
    <text evidence="2">The sequence shown here is derived from an EMBL/GenBank/DDBJ whole genome shotgun (WGS) entry which is preliminary data.</text>
</comment>
<keyword evidence="1" id="KW-0472">Membrane</keyword>
<feature type="transmembrane region" description="Helical" evidence="1">
    <location>
        <begin position="12"/>
        <end position="31"/>
    </location>
</feature>
<evidence type="ECO:0000313" key="2">
    <source>
        <dbReference type="EMBL" id="EKE83894.1"/>
    </source>
</evidence>
<protein>
    <recommendedName>
        <fullName evidence="4">DUF3429 domain-containing protein</fullName>
    </recommendedName>
</protein>
<dbReference type="OrthoDB" id="8591832at2"/>
<evidence type="ECO:0000313" key="3">
    <source>
        <dbReference type="Proteomes" id="UP000014115"/>
    </source>
</evidence>
<gene>
    <name evidence="2" type="ORF">A10D4_07101</name>
</gene>
<keyword evidence="3" id="KW-1185">Reference proteome</keyword>
<proteinExistence type="predicted"/>
<reference evidence="2 3" key="1">
    <citation type="journal article" date="2012" name="J. Bacteriol.">
        <title>Genome Sequence of Idiomarina xiamenensis Type Strain 10-D-4.</title>
        <authorList>
            <person name="Lai Q."/>
            <person name="Wang L."/>
            <person name="Wang W."/>
            <person name="Shao Z."/>
        </authorList>
    </citation>
    <scope>NUCLEOTIDE SEQUENCE [LARGE SCALE GENOMIC DNA]</scope>
    <source>
        <strain evidence="2 3">10-D-4</strain>
    </source>
</reference>
<dbReference type="Proteomes" id="UP000014115">
    <property type="component" value="Unassembled WGS sequence"/>
</dbReference>
<dbReference type="PANTHER" id="PTHR15887">
    <property type="entry name" value="TRANSMEMBRANE PROTEIN 69"/>
    <property type="match status" value="1"/>
</dbReference>
<keyword evidence="1" id="KW-1133">Transmembrane helix</keyword>
<dbReference type="RefSeq" id="WP_008488611.1">
    <property type="nucleotide sequence ID" value="NZ_AMRG01000007.1"/>
</dbReference>
<accession>K2KN55</accession>
<feature type="transmembrane region" description="Helical" evidence="1">
    <location>
        <begin position="120"/>
        <end position="138"/>
    </location>
</feature>
<dbReference type="Pfam" id="PF11911">
    <property type="entry name" value="DUF3429"/>
    <property type="match status" value="1"/>
</dbReference>
<dbReference type="STRING" id="740709.A10D4_07101"/>
<dbReference type="PATRIC" id="fig|740709.3.peg.1444"/>
<dbReference type="EMBL" id="AMRG01000007">
    <property type="protein sequence ID" value="EKE83894.1"/>
    <property type="molecule type" value="Genomic_DNA"/>
</dbReference>